<gene>
    <name evidence="1" type="ORF">JR064_01950</name>
</gene>
<dbReference type="RefSeq" id="WP_206228613.1">
    <property type="nucleotide sequence ID" value="NZ_JAFIWB010000001.1"/>
</dbReference>
<comment type="caution">
    <text evidence="1">The sequence shown here is derived from an EMBL/GenBank/DDBJ whole genome shotgun (WGS) entry which is preliminary data.</text>
</comment>
<evidence type="ECO:0000313" key="1">
    <source>
        <dbReference type="EMBL" id="MBN6100924.1"/>
    </source>
</evidence>
<dbReference type="EMBL" id="JAFIWB010000001">
    <property type="protein sequence ID" value="MBN6100924.1"/>
    <property type="molecule type" value="Genomic_DNA"/>
</dbReference>
<organism evidence="1 2">
    <name type="scientific">Xanthomonas bonasiae</name>
    <dbReference type="NCBI Taxonomy" id="2810351"/>
    <lineage>
        <taxon>Bacteria</taxon>
        <taxon>Pseudomonadati</taxon>
        <taxon>Pseudomonadota</taxon>
        <taxon>Gammaproteobacteria</taxon>
        <taxon>Lysobacterales</taxon>
        <taxon>Lysobacteraceae</taxon>
        <taxon>Xanthomonas</taxon>
    </lineage>
</organism>
<sequence length="63" mass="7219">MNPAMARRKPIDFHGFYHIILMNGKKSHNVRILIHSAIGTGDLRIFVIRGSSSTRDLYTLPHF</sequence>
<reference evidence="1 2" key="1">
    <citation type="submission" date="2021-02" db="EMBL/GenBank/DDBJ databases">
        <title>Taxonomically Unique Crown Gall-Associated Xanthomonas Stains Have Deficiency in Virulence Repertories.</title>
        <authorList>
            <person name="Mafakheri H."/>
            <person name="Taghavi S.M."/>
            <person name="Dimkic I."/>
            <person name="Nemanja K."/>
            <person name="Osdaghi E."/>
        </authorList>
    </citation>
    <scope>NUCLEOTIDE SEQUENCE [LARGE SCALE GENOMIC DNA]</scope>
    <source>
        <strain evidence="1 2">FX4</strain>
    </source>
</reference>
<protein>
    <submittedName>
        <fullName evidence="1">Uncharacterized protein</fullName>
    </submittedName>
</protein>
<proteinExistence type="predicted"/>
<name>A0ABS3AX26_9XANT</name>
<keyword evidence="2" id="KW-1185">Reference proteome</keyword>
<evidence type="ECO:0000313" key="2">
    <source>
        <dbReference type="Proteomes" id="UP000695802"/>
    </source>
</evidence>
<dbReference type="Proteomes" id="UP000695802">
    <property type="component" value="Unassembled WGS sequence"/>
</dbReference>
<accession>A0ABS3AX26</accession>